<accession>A0A369W0H4</accession>
<dbReference type="RefSeq" id="WP_114686439.1">
    <property type="nucleotide sequence ID" value="NZ_QQNB01000001.1"/>
</dbReference>
<feature type="domain" description="Erythromycin biosynthesis protein CIII-like C-terminal" evidence="1">
    <location>
        <begin position="293"/>
        <end position="402"/>
    </location>
</feature>
<proteinExistence type="predicted"/>
<keyword evidence="3" id="KW-1185">Reference proteome</keyword>
<dbReference type="AlphaFoldDB" id="A0A369W0H4"/>
<comment type="caution">
    <text evidence="2">The sequence shown here is derived from an EMBL/GenBank/DDBJ whole genome shotgun (WGS) entry which is preliminary data.</text>
</comment>
<gene>
    <name evidence="2" type="ORF">DVW87_04075</name>
</gene>
<dbReference type="SUPFAM" id="SSF53756">
    <property type="entry name" value="UDP-Glycosyltransferase/glycogen phosphorylase"/>
    <property type="match status" value="1"/>
</dbReference>
<dbReference type="GO" id="GO:0017000">
    <property type="term" value="P:antibiotic biosynthetic process"/>
    <property type="evidence" value="ECO:0007669"/>
    <property type="project" value="UniProtKB-ARBA"/>
</dbReference>
<dbReference type="PANTHER" id="PTHR48050">
    <property type="entry name" value="STEROL 3-BETA-GLUCOSYLTRANSFERASE"/>
    <property type="match status" value="1"/>
</dbReference>
<name>A0A369W0H4_9SPHN</name>
<sequence>MRESGSLGNGPSTAGHLAIITAPVPGHLNPVGVLARELVGRGWRVSMVHMEPARHFVTDPALGFSPLPGGTKAVFDAYLAALVDPNGPVRLNRMIRATAAMTDRLLAEAPAVLERIGATAVLTDAVEPAGALIARKLGLPHAVAVTGLPLLGEADVPPPFLGWRYRPDALGRFRNRGGYAVTDWLMRPVAHVLEAHRREWGLAAPGEPPRVQVAQCPQGLDYPRRALPPTFRYGSPWRSGEAEGPPLPDDGRPLVFCSLGTLQGSRRALFATMAQACAMIGARAVIGHGGGLSREEEAALPGDPLVRAFWPQAAVLRRCAATILHGGFNSVLDALAAGVPIVALPIGFEQPATAARLVRIGAGRTLSPRRLSARTLADALREVIDRPGYARAAHGLAAEIAAGGGAAGAAAAITAALASPA</sequence>
<evidence type="ECO:0000259" key="1">
    <source>
        <dbReference type="Pfam" id="PF06722"/>
    </source>
</evidence>
<dbReference type="Pfam" id="PF06722">
    <property type="entry name" value="EryCIII-like_C"/>
    <property type="match status" value="1"/>
</dbReference>
<dbReference type="EMBL" id="QQNB01000001">
    <property type="protein sequence ID" value="RDE06860.1"/>
    <property type="molecule type" value="Genomic_DNA"/>
</dbReference>
<dbReference type="InterPro" id="IPR002213">
    <property type="entry name" value="UDP_glucos_trans"/>
</dbReference>
<reference evidence="2 3" key="1">
    <citation type="submission" date="2018-07" db="EMBL/GenBank/DDBJ databases">
        <title>a novel species of Sphingomonas isolated from the rhizosphere soil of Araceae plant.</title>
        <authorList>
            <person name="Zhiyong W."/>
            <person name="Qinglan Z."/>
            <person name="Zhiwei F."/>
            <person name="Ding X."/>
            <person name="Gejiao W."/>
            <person name="Shixue Z."/>
        </authorList>
    </citation>
    <scope>NUCLEOTIDE SEQUENCE [LARGE SCALE GENOMIC DNA]</scope>
    <source>
        <strain evidence="2 3">WZY 27</strain>
    </source>
</reference>
<dbReference type="GO" id="GO:0008194">
    <property type="term" value="F:UDP-glycosyltransferase activity"/>
    <property type="evidence" value="ECO:0007669"/>
    <property type="project" value="InterPro"/>
</dbReference>
<dbReference type="OrthoDB" id="139086at2"/>
<dbReference type="Gene3D" id="3.40.50.2000">
    <property type="entry name" value="Glycogen Phosphorylase B"/>
    <property type="match status" value="2"/>
</dbReference>
<dbReference type="InterPro" id="IPR010610">
    <property type="entry name" value="EryCIII-like_C"/>
</dbReference>
<organism evidence="2 3">
    <name type="scientific">Sphingomonas aracearum</name>
    <dbReference type="NCBI Taxonomy" id="2283317"/>
    <lineage>
        <taxon>Bacteria</taxon>
        <taxon>Pseudomonadati</taxon>
        <taxon>Pseudomonadota</taxon>
        <taxon>Alphaproteobacteria</taxon>
        <taxon>Sphingomonadales</taxon>
        <taxon>Sphingomonadaceae</taxon>
        <taxon>Sphingomonas</taxon>
    </lineage>
</organism>
<dbReference type="PANTHER" id="PTHR48050:SF13">
    <property type="entry name" value="STEROL 3-BETA-GLUCOSYLTRANSFERASE UGT80A2"/>
    <property type="match status" value="1"/>
</dbReference>
<dbReference type="CDD" id="cd03784">
    <property type="entry name" value="GT1_Gtf-like"/>
    <property type="match status" value="1"/>
</dbReference>
<dbReference type="Proteomes" id="UP000253918">
    <property type="component" value="Unassembled WGS sequence"/>
</dbReference>
<evidence type="ECO:0000313" key="3">
    <source>
        <dbReference type="Proteomes" id="UP000253918"/>
    </source>
</evidence>
<protein>
    <submittedName>
        <fullName evidence="2">Glycosyltransferase</fullName>
    </submittedName>
</protein>
<dbReference type="InterPro" id="IPR050426">
    <property type="entry name" value="Glycosyltransferase_28"/>
</dbReference>
<keyword evidence="2" id="KW-0808">Transferase</keyword>
<evidence type="ECO:0000313" key="2">
    <source>
        <dbReference type="EMBL" id="RDE06860.1"/>
    </source>
</evidence>
<dbReference type="GO" id="GO:0016758">
    <property type="term" value="F:hexosyltransferase activity"/>
    <property type="evidence" value="ECO:0007669"/>
    <property type="project" value="UniProtKB-ARBA"/>
</dbReference>